<evidence type="ECO:0008006" key="4">
    <source>
        <dbReference type="Google" id="ProtNLM"/>
    </source>
</evidence>
<dbReference type="SUPFAM" id="SSF81901">
    <property type="entry name" value="HCP-like"/>
    <property type="match status" value="1"/>
</dbReference>
<proteinExistence type="predicted"/>
<keyword evidence="3" id="KW-1185">Reference proteome</keyword>
<dbReference type="Proteomes" id="UP000179588">
    <property type="component" value="Unassembled WGS sequence"/>
</dbReference>
<keyword evidence="1" id="KW-0732">Signal</keyword>
<dbReference type="Gene3D" id="1.25.40.10">
    <property type="entry name" value="Tetratricopeptide repeat domain"/>
    <property type="match status" value="1"/>
</dbReference>
<evidence type="ECO:0000313" key="2">
    <source>
        <dbReference type="EMBL" id="OHT24620.1"/>
    </source>
</evidence>
<sequence>MTLKNIPSYVLSITLAITSVQSAYAVPMSSKSNSSDSCGITFPSQQYLESEGVDFDPGIYSCTDLELLKSNAEKKQLDALRILGIMHERGYLVEQNTEKAIELLEDAANRGDKASQYYLGESMLLVTMKEKPDGTFDIDDARQLYWKQKADSK</sequence>
<dbReference type="EMBL" id="LVIE01000112">
    <property type="protein sequence ID" value="OHT24620.1"/>
    <property type="molecule type" value="Genomic_DNA"/>
</dbReference>
<dbReference type="AlphaFoldDB" id="A0A1S1HWB0"/>
<reference evidence="2 3" key="1">
    <citation type="submission" date="2016-03" db="EMBL/GenBank/DDBJ databases">
        <title>Genome sequence of Providencia stuartii strain, isolated from the salivary glands of larval Lucilia sericata.</title>
        <authorList>
            <person name="Yuan Y."/>
            <person name="Zhang Y."/>
            <person name="Fu S."/>
            <person name="Crippen T.L."/>
            <person name="Visi D."/>
            <person name="Benbow M.E."/>
            <person name="Allen M."/>
            <person name="Tomberlin J.K."/>
            <person name="Sze S.-H."/>
            <person name="Tarone A.M."/>
        </authorList>
    </citation>
    <scope>NUCLEOTIDE SEQUENCE [LARGE SCALE GENOMIC DNA]</scope>
    <source>
        <strain evidence="2 3">Crippen</strain>
    </source>
</reference>
<dbReference type="InterPro" id="IPR011990">
    <property type="entry name" value="TPR-like_helical_dom_sf"/>
</dbReference>
<organism evidence="2 3">
    <name type="scientific">Providencia stuartii</name>
    <dbReference type="NCBI Taxonomy" id="588"/>
    <lineage>
        <taxon>Bacteria</taxon>
        <taxon>Pseudomonadati</taxon>
        <taxon>Pseudomonadota</taxon>
        <taxon>Gammaproteobacteria</taxon>
        <taxon>Enterobacterales</taxon>
        <taxon>Morganellaceae</taxon>
        <taxon>Providencia</taxon>
    </lineage>
</organism>
<feature type="chain" id="PRO_5010258407" description="Sel1 repeat" evidence="1">
    <location>
        <begin position="26"/>
        <end position="153"/>
    </location>
</feature>
<feature type="signal peptide" evidence="1">
    <location>
        <begin position="1"/>
        <end position="25"/>
    </location>
</feature>
<dbReference type="SMART" id="SM00671">
    <property type="entry name" value="SEL1"/>
    <property type="match status" value="1"/>
</dbReference>
<comment type="caution">
    <text evidence="2">The sequence shown here is derived from an EMBL/GenBank/DDBJ whole genome shotgun (WGS) entry which is preliminary data.</text>
</comment>
<name>A0A1S1HWB0_PROST</name>
<dbReference type="InterPro" id="IPR006597">
    <property type="entry name" value="Sel1-like"/>
</dbReference>
<accession>A0A1S1HWB0</accession>
<evidence type="ECO:0000256" key="1">
    <source>
        <dbReference type="SAM" id="SignalP"/>
    </source>
</evidence>
<evidence type="ECO:0000313" key="3">
    <source>
        <dbReference type="Proteomes" id="UP000179588"/>
    </source>
</evidence>
<gene>
    <name evidence="2" type="ORF">A3Q29_02585</name>
</gene>
<protein>
    <recommendedName>
        <fullName evidence="4">Sel1 repeat</fullName>
    </recommendedName>
</protein>